<evidence type="ECO:0000313" key="2">
    <source>
        <dbReference type="Proteomes" id="UP000584670"/>
    </source>
</evidence>
<gene>
    <name evidence="1" type="ORF">H4N64_36455</name>
</gene>
<organism evidence="1 2">
    <name type="scientific">Streptomyces cupreus</name>
    <dbReference type="NCBI Taxonomy" id="2759956"/>
    <lineage>
        <taxon>Bacteria</taxon>
        <taxon>Bacillati</taxon>
        <taxon>Actinomycetota</taxon>
        <taxon>Actinomycetes</taxon>
        <taxon>Kitasatosporales</taxon>
        <taxon>Streptomycetaceae</taxon>
        <taxon>Streptomyces</taxon>
    </lineage>
</organism>
<protein>
    <submittedName>
        <fullName evidence="1">Uncharacterized protein</fullName>
    </submittedName>
</protein>
<keyword evidence="2" id="KW-1185">Reference proteome</keyword>
<dbReference type="RefSeq" id="WP_186286886.1">
    <property type="nucleotide sequence ID" value="NZ_JACMSF010000062.1"/>
</dbReference>
<reference evidence="1 2" key="1">
    <citation type="submission" date="2020-08" db="EMBL/GenBank/DDBJ databases">
        <title>Streptomyces sp. PSKA01 genome sequencing and assembly.</title>
        <authorList>
            <person name="Mandal S."/>
            <person name="Maiti P.K."/>
            <person name="Das P."/>
        </authorList>
    </citation>
    <scope>NUCLEOTIDE SEQUENCE [LARGE SCALE GENOMIC DNA]</scope>
    <source>
        <strain evidence="1 2">PSKA01</strain>
    </source>
</reference>
<comment type="caution">
    <text evidence="1">The sequence shown here is derived from an EMBL/GenBank/DDBJ whole genome shotgun (WGS) entry which is preliminary data.</text>
</comment>
<dbReference type="Proteomes" id="UP000584670">
    <property type="component" value="Unassembled WGS sequence"/>
</dbReference>
<accession>A0A7X1JA07</accession>
<dbReference type="AlphaFoldDB" id="A0A7X1JA07"/>
<proteinExistence type="predicted"/>
<evidence type="ECO:0000313" key="1">
    <source>
        <dbReference type="EMBL" id="MBC2906918.1"/>
    </source>
</evidence>
<name>A0A7X1JA07_9ACTN</name>
<sequence length="67" mass="7316">MRFSRPEHVGFRLVRGPVPYVVESFVLTELPAGAGLAYEGTMSTDLWRVGAWWGKQVAAQTCSATAC</sequence>
<dbReference type="EMBL" id="JACMSF010000062">
    <property type="protein sequence ID" value="MBC2906918.1"/>
    <property type="molecule type" value="Genomic_DNA"/>
</dbReference>